<dbReference type="PANTHER" id="PTHR15949:SF3">
    <property type="entry name" value="TESTIS-EXPRESSED PROTEIN 264"/>
    <property type="match status" value="1"/>
</dbReference>
<dbReference type="EMBL" id="SEYY01019633">
    <property type="protein sequence ID" value="KAB7498081.1"/>
    <property type="molecule type" value="Genomic_DNA"/>
</dbReference>
<dbReference type="GO" id="GO:0005634">
    <property type="term" value="C:nucleus"/>
    <property type="evidence" value="ECO:0007669"/>
    <property type="project" value="TreeGrafter"/>
</dbReference>
<evidence type="ECO:0000256" key="1">
    <source>
        <dbReference type="SAM" id="MobiDB-lite"/>
    </source>
</evidence>
<dbReference type="GO" id="GO:0005657">
    <property type="term" value="C:replication fork"/>
    <property type="evidence" value="ECO:0007669"/>
    <property type="project" value="TreeGrafter"/>
</dbReference>
<feature type="region of interest" description="Disordered" evidence="1">
    <location>
        <begin position="48"/>
        <end position="210"/>
    </location>
</feature>
<dbReference type="GO" id="GO:0106300">
    <property type="term" value="P:protein-DNA covalent cross-linking repair"/>
    <property type="evidence" value="ECO:0007669"/>
    <property type="project" value="TreeGrafter"/>
</dbReference>
<organism evidence="2 3">
    <name type="scientific">Armadillidium nasatum</name>
    <dbReference type="NCBI Taxonomy" id="96803"/>
    <lineage>
        <taxon>Eukaryota</taxon>
        <taxon>Metazoa</taxon>
        <taxon>Ecdysozoa</taxon>
        <taxon>Arthropoda</taxon>
        <taxon>Crustacea</taxon>
        <taxon>Multicrustacea</taxon>
        <taxon>Malacostraca</taxon>
        <taxon>Eumalacostraca</taxon>
        <taxon>Peracarida</taxon>
        <taxon>Isopoda</taxon>
        <taxon>Oniscidea</taxon>
        <taxon>Crinocheta</taxon>
        <taxon>Armadillidiidae</taxon>
        <taxon>Armadillidium</taxon>
    </lineage>
</organism>
<feature type="compositionally biased region" description="Basic and acidic residues" evidence="1">
    <location>
        <begin position="112"/>
        <end position="129"/>
    </location>
</feature>
<dbReference type="Proteomes" id="UP000326759">
    <property type="component" value="Unassembled WGS sequence"/>
</dbReference>
<proteinExistence type="predicted"/>
<dbReference type="GO" id="GO:0005789">
    <property type="term" value="C:endoplasmic reticulum membrane"/>
    <property type="evidence" value="ECO:0007669"/>
    <property type="project" value="TreeGrafter"/>
</dbReference>
<protein>
    <recommendedName>
        <fullName evidence="4">Testis-expressed sequence 264 protein</fullName>
    </recommendedName>
</protein>
<feature type="compositionally biased region" description="Acidic residues" evidence="1">
    <location>
        <begin position="48"/>
        <end position="58"/>
    </location>
</feature>
<dbReference type="GO" id="GO:0061709">
    <property type="term" value="P:reticulophagy"/>
    <property type="evidence" value="ECO:0007669"/>
    <property type="project" value="TreeGrafter"/>
</dbReference>
<sequence>MLDEYIERRSLCAHPFIEVYDNKCRKIYFIGPLERQDKFYVPEILENEDTLQEEDKDEEDHSVSWDESASYIKSDGIDSDSVGEDGQSISDNNEDISFMNEGAHAEGPSQEVEFKDDGKHDEVLKKEIPQVDIEPEVPTNAKENIVGLDKELSSNKGLTPPPRSGGADEDSDHTTGSSFEEIDEKDAPEIKEEEEMDQVVPLSVEPKTEL</sequence>
<accession>A0A5N5SV48</accession>
<dbReference type="PANTHER" id="PTHR15949">
    <property type="entry name" value="TESTIS-EXPRESSED PROTEIN 264"/>
    <property type="match status" value="1"/>
</dbReference>
<dbReference type="OrthoDB" id="2140079at2759"/>
<dbReference type="AlphaFoldDB" id="A0A5N5SV48"/>
<name>A0A5N5SV48_9CRUS</name>
<dbReference type="GO" id="GO:0000421">
    <property type="term" value="C:autophagosome membrane"/>
    <property type="evidence" value="ECO:0007669"/>
    <property type="project" value="TreeGrafter"/>
</dbReference>
<keyword evidence="3" id="KW-1185">Reference proteome</keyword>
<evidence type="ECO:0000313" key="2">
    <source>
        <dbReference type="EMBL" id="KAB7498081.1"/>
    </source>
</evidence>
<reference evidence="2 3" key="1">
    <citation type="journal article" date="2019" name="PLoS Biol.">
        <title>Sex chromosomes control vertical transmission of feminizing Wolbachia symbionts in an isopod.</title>
        <authorList>
            <person name="Becking T."/>
            <person name="Chebbi M.A."/>
            <person name="Giraud I."/>
            <person name="Moumen B."/>
            <person name="Laverre T."/>
            <person name="Caubet Y."/>
            <person name="Peccoud J."/>
            <person name="Gilbert C."/>
            <person name="Cordaux R."/>
        </authorList>
    </citation>
    <scope>NUCLEOTIDE SEQUENCE [LARGE SCALE GENOMIC DNA]</scope>
    <source>
        <strain evidence="2">ANa2</strain>
        <tissue evidence="2">Whole body excluding digestive tract and cuticle</tissue>
    </source>
</reference>
<evidence type="ECO:0000313" key="3">
    <source>
        <dbReference type="Proteomes" id="UP000326759"/>
    </source>
</evidence>
<comment type="caution">
    <text evidence="2">The sequence shown here is derived from an EMBL/GenBank/DDBJ whole genome shotgun (WGS) entry which is preliminary data.</text>
</comment>
<evidence type="ECO:0008006" key="4">
    <source>
        <dbReference type="Google" id="ProtNLM"/>
    </source>
</evidence>
<gene>
    <name evidence="2" type="ORF">Anas_01685</name>
</gene>